<protein>
    <submittedName>
        <fullName evidence="2">Uncharacterized protein</fullName>
    </submittedName>
</protein>
<reference evidence="2" key="1">
    <citation type="journal article" date="2020" name="Nat. Commun.">
        <title>Large-scale genome sequencing of mycorrhizal fungi provides insights into the early evolution of symbiotic traits.</title>
        <authorList>
            <person name="Miyauchi S."/>
            <person name="Kiss E."/>
            <person name="Kuo A."/>
            <person name="Drula E."/>
            <person name="Kohler A."/>
            <person name="Sanchez-Garcia M."/>
            <person name="Morin E."/>
            <person name="Andreopoulos B."/>
            <person name="Barry K.W."/>
            <person name="Bonito G."/>
            <person name="Buee M."/>
            <person name="Carver A."/>
            <person name="Chen C."/>
            <person name="Cichocki N."/>
            <person name="Clum A."/>
            <person name="Culley D."/>
            <person name="Crous P.W."/>
            <person name="Fauchery L."/>
            <person name="Girlanda M."/>
            <person name="Hayes R.D."/>
            <person name="Keri Z."/>
            <person name="LaButti K."/>
            <person name="Lipzen A."/>
            <person name="Lombard V."/>
            <person name="Magnuson J."/>
            <person name="Maillard F."/>
            <person name="Murat C."/>
            <person name="Nolan M."/>
            <person name="Ohm R.A."/>
            <person name="Pangilinan J."/>
            <person name="Pereira M.F."/>
            <person name="Perotto S."/>
            <person name="Peter M."/>
            <person name="Pfister S."/>
            <person name="Riley R."/>
            <person name="Sitrit Y."/>
            <person name="Stielow J.B."/>
            <person name="Szollosi G."/>
            <person name="Zifcakova L."/>
            <person name="Stursova M."/>
            <person name="Spatafora J.W."/>
            <person name="Tedersoo L."/>
            <person name="Vaario L.M."/>
            <person name="Yamada A."/>
            <person name="Yan M."/>
            <person name="Wang P."/>
            <person name="Xu J."/>
            <person name="Bruns T."/>
            <person name="Baldrian P."/>
            <person name="Vilgalys R."/>
            <person name="Dunand C."/>
            <person name="Henrissat B."/>
            <person name="Grigoriev I.V."/>
            <person name="Hibbett D."/>
            <person name="Nagy L.G."/>
            <person name="Martin F.M."/>
        </authorList>
    </citation>
    <scope>NUCLEOTIDE SEQUENCE</scope>
    <source>
        <strain evidence="2">UH-Tt-Lm1</strain>
    </source>
</reference>
<evidence type="ECO:0000256" key="1">
    <source>
        <dbReference type="SAM" id="MobiDB-lite"/>
    </source>
</evidence>
<dbReference type="AlphaFoldDB" id="A0A9P6L0W2"/>
<comment type="caution">
    <text evidence="2">The sequence shown here is derived from an EMBL/GenBank/DDBJ whole genome shotgun (WGS) entry which is preliminary data.</text>
</comment>
<feature type="region of interest" description="Disordered" evidence="1">
    <location>
        <begin position="191"/>
        <end position="265"/>
    </location>
</feature>
<evidence type="ECO:0000313" key="3">
    <source>
        <dbReference type="Proteomes" id="UP000736335"/>
    </source>
</evidence>
<sequence>MKLGGCEKGKKKTTWEKIDEFGRKTSKDGRNTFCYIASQPGKKFMIGYSRKLDYGPPNTELAADVLFGGVYDGGWLTMDPTPGSKKAVGEAWYSVKGDKKYECGFRCQTLLSHYIDGGTPDSVDPESVGRLTFRVREIANLGQSKVNEKDKKPGRTVQAPGCAGACTFGVATSELSDVHILLSFKGLVGSERNNQTRPKEPKECPQTPTIPPPFAETEPTDDGKRKATDVPEVSPLPDVIASRPARKTPKLLESPAFASGSKTHEPKSGVGFVDFKALKWTGSPLPKVKIERESTRLVMTPEVVGPHS</sequence>
<organism evidence="2 3">
    <name type="scientific">Thelephora terrestris</name>
    <dbReference type="NCBI Taxonomy" id="56493"/>
    <lineage>
        <taxon>Eukaryota</taxon>
        <taxon>Fungi</taxon>
        <taxon>Dikarya</taxon>
        <taxon>Basidiomycota</taxon>
        <taxon>Agaricomycotina</taxon>
        <taxon>Agaricomycetes</taxon>
        <taxon>Thelephorales</taxon>
        <taxon>Thelephoraceae</taxon>
        <taxon>Thelephora</taxon>
    </lineage>
</organism>
<accession>A0A9P6L0W2</accession>
<name>A0A9P6L0W2_9AGAM</name>
<proteinExistence type="predicted"/>
<dbReference type="EMBL" id="WIUZ02000038">
    <property type="protein sequence ID" value="KAF9777439.1"/>
    <property type="molecule type" value="Genomic_DNA"/>
</dbReference>
<dbReference type="Proteomes" id="UP000736335">
    <property type="component" value="Unassembled WGS sequence"/>
</dbReference>
<keyword evidence="3" id="KW-1185">Reference proteome</keyword>
<gene>
    <name evidence="2" type="ORF">BJ322DRAFT_1096537</name>
</gene>
<reference evidence="2" key="2">
    <citation type="submission" date="2020-11" db="EMBL/GenBank/DDBJ databases">
        <authorList>
            <consortium name="DOE Joint Genome Institute"/>
            <person name="Kuo A."/>
            <person name="Miyauchi S."/>
            <person name="Kiss E."/>
            <person name="Drula E."/>
            <person name="Kohler A."/>
            <person name="Sanchez-Garcia M."/>
            <person name="Andreopoulos B."/>
            <person name="Barry K.W."/>
            <person name="Bonito G."/>
            <person name="Buee M."/>
            <person name="Carver A."/>
            <person name="Chen C."/>
            <person name="Cichocki N."/>
            <person name="Clum A."/>
            <person name="Culley D."/>
            <person name="Crous P.W."/>
            <person name="Fauchery L."/>
            <person name="Girlanda M."/>
            <person name="Hayes R."/>
            <person name="Keri Z."/>
            <person name="Labutti K."/>
            <person name="Lipzen A."/>
            <person name="Lombard V."/>
            <person name="Magnuson J."/>
            <person name="Maillard F."/>
            <person name="Morin E."/>
            <person name="Murat C."/>
            <person name="Nolan M."/>
            <person name="Ohm R."/>
            <person name="Pangilinan J."/>
            <person name="Pereira M."/>
            <person name="Perotto S."/>
            <person name="Peter M."/>
            <person name="Riley R."/>
            <person name="Sitrit Y."/>
            <person name="Stielow B."/>
            <person name="Szollosi G."/>
            <person name="Zifcakova L."/>
            <person name="Stursova M."/>
            <person name="Spatafora J.W."/>
            <person name="Tedersoo L."/>
            <person name="Vaario L.-M."/>
            <person name="Yamada A."/>
            <person name="Yan M."/>
            <person name="Wang P."/>
            <person name="Xu J."/>
            <person name="Bruns T."/>
            <person name="Baldrian P."/>
            <person name="Vilgalys R."/>
            <person name="Henrissat B."/>
            <person name="Grigoriev I.V."/>
            <person name="Hibbett D."/>
            <person name="Nagy L.G."/>
            <person name="Martin F.M."/>
        </authorList>
    </citation>
    <scope>NUCLEOTIDE SEQUENCE</scope>
    <source>
        <strain evidence="2">UH-Tt-Lm1</strain>
    </source>
</reference>
<evidence type="ECO:0000313" key="2">
    <source>
        <dbReference type="EMBL" id="KAF9777439.1"/>
    </source>
</evidence>